<reference evidence="1 2" key="2">
    <citation type="journal article" date="2022" name="Mol. Ecol. Resour.">
        <title>The genomes of chicory, endive, great burdock and yacon provide insights into Asteraceae paleo-polyploidization history and plant inulin production.</title>
        <authorList>
            <person name="Fan W."/>
            <person name="Wang S."/>
            <person name="Wang H."/>
            <person name="Wang A."/>
            <person name="Jiang F."/>
            <person name="Liu H."/>
            <person name="Zhao H."/>
            <person name="Xu D."/>
            <person name="Zhang Y."/>
        </authorList>
    </citation>
    <scope>NUCLEOTIDE SEQUENCE [LARGE SCALE GENOMIC DNA]</scope>
    <source>
        <strain evidence="2">cv. Yunnan</strain>
        <tissue evidence="1">Leaves</tissue>
    </source>
</reference>
<evidence type="ECO:0000313" key="2">
    <source>
        <dbReference type="Proteomes" id="UP001056120"/>
    </source>
</evidence>
<organism evidence="1 2">
    <name type="scientific">Smallanthus sonchifolius</name>
    <dbReference type="NCBI Taxonomy" id="185202"/>
    <lineage>
        <taxon>Eukaryota</taxon>
        <taxon>Viridiplantae</taxon>
        <taxon>Streptophyta</taxon>
        <taxon>Embryophyta</taxon>
        <taxon>Tracheophyta</taxon>
        <taxon>Spermatophyta</taxon>
        <taxon>Magnoliopsida</taxon>
        <taxon>eudicotyledons</taxon>
        <taxon>Gunneridae</taxon>
        <taxon>Pentapetalae</taxon>
        <taxon>asterids</taxon>
        <taxon>campanulids</taxon>
        <taxon>Asterales</taxon>
        <taxon>Asteraceae</taxon>
        <taxon>Asteroideae</taxon>
        <taxon>Heliantheae alliance</taxon>
        <taxon>Millerieae</taxon>
        <taxon>Smallanthus</taxon>
    </lineage>
</organism>
<comment type="caution">
    <text evidence="1">The sequence shown here is derived from an EMBL/GenBank/DDBJ whole genome shotgun (WGS) entry which is preliminary data.</text>
</comment>
<protein>
    <submittedName>
        <fullName evidence="1">Uncharacterized protein</fullName>
    </submittedName>
</protein>
<dbReference type="Proteomes" id="UP001056120">
    <property type="component" value="Linkage Group LG10"/>
</dbReference>
<gene>
    <name evidence="1" type="ORF">L1987_30160</name>
</gene>
<keyword evidence="2" id="KW-1185">Reference proteome</keyword>
<evidence type="ECO:0000313" key="1">
    <source>
        <dbReference type="EMBL" id="KAI3802037.1"/>
    </source>
</evidence>
<reference evidence="2" key="1">
    <citation type="journal article" date="2022" name="Mol. Ecol. Resour.">
        <title>The genomes of chicory, endive, great burdock and yacon provide insights into Asteraceae palaeo-polyploidization history and plant inulin production.</title>
        <authorList>
            <person name="Fan W."/>
            <person name="Wang S."/>
            <person name="Wang H."/>
            <person name="Wang A."/>
            <person name="Jiang F."/>
            <person name="Liu H."/>
            <person name="Zhao H."/>
            <person name="Xu D."/>
            <person name="Zhang Y."/>
        </authorList>
    </citation>
    <scope>NUCLEOTIDE SEQUENCE [LARGE SCALE GENOMIC DNA]</scope>
    <source>
        <strain evidence="2">cv. Yunnan</strain>
    </source>
</reference>
<proteinExistence type="predicted"/>
<accession>A0ACB9I2P0</accession>
<dbReference type="EMBL" id="CM042027">
    <property type="protein sequence ID" value="KAI3802037.1"/>
    <property type="molecule type" value="Genomic_DNA"/>
</dbReference>
<name>A0ACB9I2P0_9ASTR</name>
<sequence>MGVNSRGLGLGQHQRGIYPPFIQTKPLLQSNNKTLISLSSSITLVIVRFTVNLLCSPGFYGLPRCPKLVVCSCCLDCIIRTCFNYWAVSDLQFYCMLHKSTTAFSMVKTKDYDICMCFSFGMTRVCIHHLCE</sequence>